<keyword evidence="3" id="KW-1185">Reference proteome</keyword>
<keyword evidence="2" id="KW-0808">Transferase</keyword>
<proteinExistence type="predicted"/>
<gene>
    <name evidence="2" type="ORF">EHYA_08583</name>
</gene>
<evidence type="ECO:0000313" key="2">
    <source>
        <dbReference type="EMBL" id="GCE00857.1"/>
    </source>
</evidence>
<feature type="region of interest" description="Disordered" evidence="1">
    <location>
        <begin position="127"/>
        <end position="164"/>
    </location>
</feature>
<evidence type="ECO:0000313" key="3">
    <source>
        <dbReference type="Proteomes" id="UP000286931"/>
    </source>
</evidence>
<dbReference type="Proteomes" id="UP000286931">
    <property type="component" value="Unassembled WGS sequence"/>
</dbReference>
<dbReference type="EMBL" id="BIFH01000042">
    <property type="protein sequence ID" value="GCE00857.1"/>
    <property type="molecule type" value="Genomic_DNA"/>
</dbReference>
<protein>
    <submittedName>
        <fullName evidence="2">Two-component sensor histidine kinase</fullName>
    </submittedName>
</protein>
<sequence length="164" mass="17637">MYGGMSLVAGTVLSGIVYWFVDQRLSQQLPTATAGTFAADTSDAHDRTEHLTGRSRPVLPLPGAAGRLTVIPADSIRRAVDTGRNVTMTHLPTVLVATPLLLAATSIPAGRWMSGRVPRRVLRITATARRSSEHNPHEPIALPGPDDELKELADTFDGKPDRPE</sequence>
<keyword evidence="2" id="KW-0418">Kinase</keyword>
<name>A0A401Z1W1_9ACTN</name>
<evidence type="ECO:0000256" key="1">
    <source>
        <dbReference type="SAM" id="MobiDB-lite"/>
    </source>
</evidence>
<reference evidence="2 3" key="1">
    <citation type="submission" date="2018-12" db="EMBL/GenBank/DDBJ databases">
        <title>Draft genome sequence of Embleya hyalina NBRC 13850T.</title>
        <authorList>
            <person name="Komaki H."/>
            <person name="Hosoyama A."/>
            <person name="Kimura A."/>
            <person name="Ichikawa N."/>
            <person name="Tamura T."/>
        </authorList>
    </citation>
    <scope>NUCLEOTIDE SEQUENCE [LARGE SCALE GENOMIC DNA]</scope>
    <source>
        <strain evidence="2 3">NBRC 13850</strain>
    </source>
</reference>
<accession>A0A401Z1W1</accession>
<dbReference type="GO" id="GO:0016301">
    <property type="term" value="F:kinase activity"/>
    <property type="evidence" value="ECO:0007669"/>
    <property type="project" value="UniProtKB-KW"/>
</dbReference>
<comment type="caution">
    <text evidence="2">The sequence shown here is derived from an EMBL/GenBank/DDBJ whole genome shotgun (WGS) entry which is preliminary data.</text>
</comment>
<feature type="compositionally biased region" description="Basic and acidic residues" evidence="1">
    <location>
        <begin position="150"/>
        <end position="164"/>
    </location>
</feature>
<organism evidence="2 3">
    <name type="scientific">Embleya hyalina</name>
    <dbReference type="NCBI Taxonomy" id="516124"/>
    <lineage>
        <taxon>Bacteria</taxon>
        <taxon>Bacillati</taxon>
        <taxon>Actinomycetota</taxon>
        <taxon>Actinomycetes</taxon>
        <taxon>Kitasatosporales</taxon>
        <taxon>Streptomycetaceae</taxon>
        <taxon>Embleya</taxon>
    </lineage>
</organism>
<dbReference type="AlphaFoldDB" id="A0A401Z1W1"/>